<dbReference type="PANTHER" id="PTHR30589:SF0">
    <property type="entry name" value="PHOSPHATIDYLGLYCEROL--PROLIPOPROTEIN DIACYLGLYCERYL TRANSFERASE"/>
    <property type="match status" value="1"/>
</dbReference>
<dbReference type="KEGG" id="vfa:MM35RIKEN_01500"/>
<keyword evidence="9" id="KW-1185">Reference proteome</keyword>
<dbReference type="RefSeq" id="WP_228738059.1">
    <property type="nucleotide sequence ID" value="NZ_AP023415.1"/>
</dbReference>
<comment type="catalytic activity">
    <reaction evidence="7">
        <text>L-cysteinyl-[prolipoprotein] + a 1,2-diacyl-sn-glycero-3-phospho-(1'-sn-glycerol) = an S-1,2-diacyl-sn-glyceryl-L-cysteinyl-[prolipoprotein] + sn-glycerol 1-phosphate + H(+)</text>
        <dbReference type="Rhea" id="RHEA:56712"/>
        <dbReference type="Rhea" id="RHEA-COMP:14679"/>
        <dbReference type="Rhea" id="RHEA-COMP:14680"/>
        <dbReference type="ChEBI" id="CHEBI:15378"/>
        <dbReference type="ChEBI" id="CHEBI:29950"/>
        <dbReference type="ChEBI" id="CHEBI:57685"/>
        <dbReference type="ChEBI" id="CHEBI:64716"/>
        <dbReference type="ChEBI" id="CHEBI:140658"/>
        <dbReference type="EC" id="2.5.1.145"/>
    </reaction>
</comment>
<name>A0A810PMD9_9FIRM</name>
<dbReference type="GO" id="GO:0005886">
    <property type="term" value="C:plasma membrane"/>
    <property type="evidence" value="ECO:0007669"/>
    <property type="project" value="UniProtKB-SubCell"/>
</dbReference>
<evidence type="ECO:0000256" key="7">
    <source>
        <dbReference type="HAMAP-Rule" id="MF_01147"/>
    </source>
</evidence>
<evidence type="ECO:0000256" key="4">
    <source>
        <dbReference type="ARBA" id="ARBA00022692"/>
    </source>
</evidence>
<dbReference type="GO" id="GO:0042158">
    <property type="term" value="P:lipoprotein biosynthetic process"/>
    <property type="evidence" value="ECO:0007669"/>
    <property type="project" value="UniProtKB-UniRule"/>
</dbReference>
<gene>
    <name evidence="7" type="primary">lgt</name>
    <name evidence="8" type="ORF">MM35RIKEN_01500</name>
</gene>
<protein>
    <recommendedName>
        <fullName evidence="7">Phosphatidylglycerol--prolipoprotein diacylglyceryl transferase</fullName>
        <ecNumber evidence="7">2.5.1.145</ecNumber>
    </recommendedName>
</protein>
<dbReference type="PANTHER" id="PTHR30589">
    <property type="entry name" value="PROLIPOPROTEIN DIACYLGLYCERYL TRANSFERASE"/>
    <property type="match status" value="1"/>
</dbReference>
<feature type="binding site" evidence="7">
    <location>
        <position position="162"/>
    </location>
    <ligand>
        <name>a 1,2-diacyl-sn-glycero-3-phospho-(1'-sn-glycerol)</name>
        <dbReference type="ChEBI" id="CHEBI:64716"/>
    </ligand>
</feature>
<comment type="pathway">
    <text evidence="7">Protein modification; lipoprotein biosynthesis (diacylglyceryl transfer).</text>
</comment>
<accession>A0A810PMD9</accession>
<keyword evidence="5 7" id="KW-1133">Transmembrane helix</keyword>
<proteinExistence type="inferred from homology"/>
<feature type="transmembrane region" description="Helical" evidence="7">
    <location>
        <begin position="198"/>
        <end position="216"/>
    </location>
</feature>
<feature type="transmembrane region" description="Helical" evidence="7">
    <location>
        <begin position="109"/>
        <end position="131"/>
    </location>
</feature>
<reference evidence="8" key="1">
    <citation type="submission" date="2020-09" db="EMBL/GenBank/DDBJ databases">
        <title>New species isolated from human feces.</title>
        <authorList>
            <person name="Kitahara M."/>
            <person name="Shigeno Y."/>
            <person name="Shime M."/>
            <person name="Matsumoto Y."/>
            <person name="Nakamura S."/>
            <person name="Motooka D."/>
            <person name="Fukuoka S."/>
            <person name="Nishikawa H."/>
            <person name="Benno Y."/>
        </authorList>
    </citation>
    <scope>NUCLEOTIDE SEQUENCE</scope>
    <source>
        <strain evidence="8">MM35</strain>
    </source>
</reference>
<dbReference type="InterPro" id="IPR001640">
    <property type="entry name" value="Lgt"/>
</dbReference>
<sequence length="311" mass="35485">MDMNSVIMTDSPIRFPGLFGDWTFTASSKAINIGHGVYWYGILIATGLLLAMLLAMKERKKYGISEDNLYDGLLWGIPVGIIGARVYYVLFYLDNFKRADGSFDFGSAIAFWDGGLAIYGTVIAVAILALCLSRRKGKRGFKLFAMTDLVVMGLLVGQIVGRWGNFMNREAFGAETTSVFRMQLTTKMGTLIEVHPTFFYESFWNLIGLLLLLFVVSKHRKFDGENTWFYFLWYGLGRFWVEGLRTDSLYLFNWQLFGQPIRVSQALSAVMVLVSIFMLIWNLKVRPHRPEELYVNQVAAREKAEQEEKEG</sequence>
<dbReference type="GO" id="GO:0008961">
    <property type="term" value="F:phosphatidylglycerol-prolipoprotein diacylglyceryl transferase activity"/>
    <property type="evidence" value="ECO:0007669"/>
    <property type="project" value="UniProtKB-UniRule"/>
</dbReference>
<evidence type="ECO:0000256" key="2">
    <source>
        <dbReference type="ARBA" id="ARBA00022475"/>
    </source>
</evidence>
<evidence type="ECO:0000313" key="9">
    <source>
        <dbReference type="Proteomes" id="UP000681343"/>
    </source>
</evidence>
<evidence type="ECO:0000256" key="5">
    <source>
        <dbReference type="ARBA" id="ARBA00022989"/>
    </source>
</evidence>
<feature type="transmembrane region" description="Helical" evidence="7">
    <location>
        <begin position="143"/>
        <end position="161"/>
    </location>
</feature>
<comment type="similarity">
    <text evidence="1 7">Belongs to the Lgt family.</text>
</comment>
<dbReference type="PROSITE" id="PS01311">
    <property type="entry name" value="LGT"/>
    <property type="match status" value="1"/>
</dbReference>
<comment type="subcellular location">
    <subcellularLocation>
        <location evidence="7">Cell membrane</location>
        <topology evidence="7">Multi-pass membrane protein</topology>
    </subcellularLocation>
</comment>
<dbReference type="AlphaFoldDB" id="A0A810PMD9"/>
<dbReference type="HAMAP" id="MF_01147">
    <property type="entry name" value="Lgt"/>
    <property type="match status" value="1"/>
</dbReference>
<evidence type="ECO:0000256" key="3">
    <source>
        <dbReference type="ARBA" id="ARBA00022679"/>
    </source>
</evidence>
<dbReference type="UniPathway" id="UPA00664"/>
<dbReference type="Proteomes" id="UP000681343">
    <property type="component" value="Chromosome"/>
</dbReference>
<evidence type="ECO:0000256" key="1">
    <source>
        <dbReference type="ARBA" id="ARBA00007150"/>
    </source>
</evidence>
<dbReference type="EC" id="2.5.1.145" evidence="7"/>
<keyword evidence="3 7" id="KW-0808">Transferase</keyword>
<feature type="transmembrane region" description="Helical" evidence="7">
    <location>
        <begin position="228"/>
        <end position="246"/>
    </location>
</feature>
<evidence type="ECO:0000313" key="8">
    <source>
        <dbReference type="EMBL" id="BCK77958.1"/>
    </source>
</evidence>
<keyword evidence="2 7" id="KW-1003">Cell membrane</keyword>
<keyword evidence="6 7" id="KW-0472">Membrane</keyword>
<dbReference type="NCBIfam" id="TIGR00544">
    <property type="entry name" value="lgt"/>
    <property type="match status" value="1"/>
</dbReference>
<keyword evidence="4 7" id="KW-0812">Transmembrane</keyword>
<organism evidence="8 9">
    <name type="scientific">Vescimonas fastidiosa</name>
    <dbReference type="NCBI Taxonomy" id="2714353"/>
    <lineage>
        <taxon>Bacteria</taxon>
        <taxon>Bacillati</taxon>
        <taxon>Bacillota</taxon>
        <taxon>Clostridia</taxon>
        <taxon>Eubacteriales</taxon>
        <taxon>Oscillospiraceae</taxon>
        <taxon>Vescimonas</taxon>
    </lineage>
</organism>
<feature type="transmembrane region" description="Helical" evidence="7">
    <location>
        <begin position="68"/>
        <end position="89"/>
    </location>
</feature>
<dbReference type="Pfam" id="PF01790">
    <property type="entry name" value="LGT"/>
    <property type="match status" value="1"/>
</dbReference>
<comment type="function">
    <text evidence="7">Catalyzes the transfer of the diacylglyceryl group from phosphatidylglycerol to the sulfhydryl group of the N-terminal cysteine of a prolipoprotein, the first step in the formation of mature lipoproteins.</text>
</comment>
<evidence type="ECO:0000256" key="6">
    <source>
        <dbReference type="ARBA" id="ARBA00023136"/>
    </source>
</evidence>
<feature type="transmembrane region" description="Helical" evidence="7">
    <location>
        <begin position="266"/>
        <end position="283"/>
    </location>
</feature>
<feature type="transmembrane region" description="Helical" evidence="7">
    <location>
        <begin position="37"/>
        <end position="56"/>
    </location>
</feature>
<dbReference type="EMBL" id="AP023415">
    <property type="protein sequence ID" value="BCK77958.1"/>
    <property type="molecule type" value="Genomic_DNA"/>
</dbReference>